<dbReference type="UniPathway" id="UPA00051">
    <property type="reaction ID" value="UER00465"/>
</dbReference>
<dbReference type="PROSITE" id="PS01042">
    <property type="entry name" value="HOMOSER_DHGENASE"/>
    <property type="match status" value="1"/>
</dbReference>
<comment type="pathway">
    <text evidence="2 13">Amino-acid biosynthesis; L-methionine biosynthesis via de novo pathway; L-homoserine from L-aspartate: step 3/3.</text>
</comment>
<evidence type="ECO:0000256" key="10">
    <source>
        <dbReference type="ARBA" id="ARBA00023167"/>
    </source>
</evidence>
<evidence type="ECO:0000256" key="6">
    <source>
        <dbReference type="ARBA" id="ARBA00022605"/>
    </source>
</evidence>
<dbReference type="GO" id="GO:0009088">
    <property type="term" value="P:threonine biosynthetic process"/>
    <property type="evidence" value="ECO:0007669"/>
    <property type="project" value="UniProtKB-UniPathway"/>
</dbReference>
<comment type="similarity">
    <text evidence="3 14">Belongs to the homoserine dehydrogenase family.</text>
</comment>
<dbReference type="Gene3D" id="3.40.50.720">
    <property type="entry name" value="NAD(P)-binding Rossmann-like Domain"/>
    <property type="match status" value="1"/>
</dbReference>
<dbReference type="Proteomes" id="UP000294614">
    <property type="component" value="Unassembled WGS sequence"/>
</dbReference>
<dbReference type="Pfam" id="PF03447">
    <property type="entry name" value="NAD_binding_3"/>
    <property type="match status" value="1"/>
</dbReference>
<reference evidence="16 17" key="1">
    <citation type="submission" date="2019-03" db="EMBL/GenBank/DDBJ databases">
        <title>Genomic Encyclopedia of Type Strains, Phase IV (KMG-IV): sequencing the most valuable type-strain genomes for metagenomic binning, comparative biology and taxonomic classification.</title>
        <authorList>
            <person name="Goeker M."/>
        </authorList>
    </citation>
    <scope>NUCLEOTIDE SEQUENCE [LARGE SCALE GENOMIC DNA]</scope>
    <source>
        <strain evidence="16 17">DSM 24984</strain>
    </source>
</reference>
<keyword evidence="7 13" id="KW-0791">Threonine biosynthesis</keyword>
<evidence type="ECO:0000256" key="1">
    <source>
        <dbReference type="ARBA" id="ARBA00005056"/>
    </source>
</evidence>
<feature type="domain" description="ACT" evidence="15">
    <location>
        <begin position="358"/>
        <end position="434"/>
    </location>
</feature>
<dbReference type="SUPFAM" id="SSF55347">
    <property type="entry name" value="Glyceraldehyde-3-phosphate dehydrogenase-like, C-terminal domain"/>
    <property type="match status" value="1"/>
</dbReference>
<dbReference type="EMBL" id="SMGG01000004">
    <property type="protein sequence ID" value="TCK60782.1"/>
    <property type="molecule type" value="Genomic_DNA"/>
</dbReference>
<dbReference type="InterPro" id="IPR045865">
    <property type="entry name" value="ACT-like_dom_sf"/>
</dbReference>
<dbReference type="InterPro" id="IPR005106">
    <property type="entry name" value="Asp/hSer_DH_NAD-bd"/>
</dbReference>
<dbReference type="GO" id="GO:0004412">
    <property type="term" value="F:homoserine dehydrogenase activity"/>
    <property type="evidence" value="ECO:0007669"/>
    <property type="project" value="UniProtKB-EC"/>
</dbReference>
<evidence type="ECO:0000256" key="8">
    <source>
        <dbReference type="ARBA" id="ARBA00022857"/>
    </source>
</evidence>
<name>A0A4R1K8V5_9BACT</name>
<feature type="binding site" evidence="12">
    <location>
        <begin position="10"/>
        <end position="17"/>
    </location>
    <ligand>
        <name>NADP(+)</name>
        <dbReference type="ChEBI" id="CHEBI:58349"/>
    </ligand>
</feature>
<comment type="catalytic activity">
    <reaction evidence="13">
        <text>L-homoserine + NADP(+) = L-aspartate 4-semialdehyde + NADPH + H(+)</text>
        <dbReference type="Rhea" id="RHEA:15761"/>
        <dbReference type="ChEBI" id="CHEBI:15378"/>
        <dbReference type="ChEBI" id="CHEBI:57476"/>
        <dbReference type="ChEBI" id="CHEBI:57783"/>
        <dbReference type="ChEBI" id="CHEBI:58349"/>
        <dbReference type="ChEBI" id="CHEBI:537519"/>
        <dbReference type="EC" id="1.1.1.3"/>
    </reaction>
</comment>
<keyword evidence="6 13" id="KW-0028">Amino-acid biosynthesis</keyword>
<comment type="pathway">
    <text evidence="1 13">Amino-acid biosynthesis; L-threonine biosynthesis; L-threonine from L-aspartate: step 3/5.</text>
</comment>
<dbReference type="Gene3D" id="3.30.70.260">
    <property type="match status" value="1"/>
</dbReference>
<comment type="caution">
    <text evidence="16">The sequence shown here is derived from an EMBL/GenBank/DDBJ whole genome shotgun (WGS) entry which is preliminary data.</text>
</comment>
<feature type="binding site" evidence="12">
    <location>
        <position position="108"/>
    </location>
    <ligand>
        <name>NADPH</name>
        <dbReference type="ChEBI" id="CHEBI:57783"/>
    </ligand>
</feature>
<accession>A0A4R1K8V5</accession>
<dbReference type="InterPro" id="IPR001342">
    <property type="entry name" value="HDH_cat"/>
</dbReference>
<dbReference type="RefSeq" id="WP_132873647.1">
    <property type="nucleotide sequence ID" value="NZ_JAJUHT010000001.1"/>
</dbReference>
<feature type="binding site" evidence="12">
    <location>
        <position position="193"/>
    </location>
    <ligand>
        <name>L-homoserine</name>
        <dbReference type="ChEBI" id="CHEBI:57476"/>
    </ligand>
</feature>
<dbReference type="Pfam" id="PF01842">
    <property type="entry name" value="ACT"/>
    <property type="match status" value="1"/>
</dbReference>
<dbReference type="EC" id="1.1.1.3" evidence="4 13"/>
<dbReference type="PANTHER" id="PTHR43331">
    <property type="entry name" value="HOMOSERINE DEHYDROGENASE"/>
    <property type="match status" value="1"/>
</dbReference>
<dbReference type="PROSITE" id="PS51671">
    <property type="entry name" value="ACT"/>
    <property type="match status" value="1"/>
</dbReference>
<dbReference type="Gene3D" id="3.30.360.10">
    <property type="entry name" value="Dihydrodipicolinate Reductase, domain 2"/>
    <property type="match status" value="1"/>
</dbReference>
<dbReference type="PIRSF" id="PIRSF000098">
    <property type="entry name" value="Homoser_dehydrog"/>
    <property type="match status" value="1"/>
</dbReference>
<evidence type="ECO:0000256" key="3">
    <source>
        <dbReference type="ARBA" id="ARBA00006753"/>
    </source>
</evidence>
<evidence type="ECO:0000256" key="5">
    <source>
        <dbReference type="ARBA" id="ARBA00013376"/>
    </source>
</evidence>
<keyword evidence="8 12" id="KW-0521">NADP</keyword>
<dbReference type="InterPro" id="IPR016204">
    <property type="entry name" value="HDH"/>
</dbReference>
<dbReference type="UniPathway" id="UPA00050">
    <property type="reaction ID" value="UER00063"/>
</dbReference>
<evidence type="ECO:0000259" key="15">
    <source>
        <dbReference type="PROSITE" id="PS51671"/>
    </source>
</evidence>
<keyword evidence="17" id="KW-1185">Reference proteome</keyword>
<evidence type="ECO:0000256" key="2">
    <source>
        <dbReference type="ARBA" id="ARBA00005062"/>
    </source>
</evidence>
<dbReference type="AlphaFoldDB" id="A0A4R1K8V5"/>
<dbReference type="InterPro" id="IPR002912">
    <property type="entry name" value="ACT_dom"/>
</dbReference>
<evidence type="ECO:0000256" key="12">
    <source>
        <dbReference type="PIRSR" id="PIRSR000098-2"/>
    </source>
</evidence>
<dbReference type="Pfam" id="PF00742">
    <property type="entry name" value="Homoserine_dh"/>
    <property type="match status" value="1"/>
</dbReference>
<dbReference type="SUPFAM" id="SSF51735">
    <property type="entry name" value="NAD(P)-binding Rossmann-fold domains"/>
    <property type="match status" value="1"/>
</dbReference>
<gene>
    <name evidence="16" type="ORF">C8D98_1661</name>
</gene>
<evidence type="ECO:0000256" key="4">
    <source>
        <dbReference type="ARBA" id="ARBA00013213"/>
    </source>
</evidence>
<evidence type="ECO:0000256" key="9">
    <source>
        <dbReference type="ARBA" id="ARBA00023002"/>
    </source>
</evidence>
<dbReference type="GO" id="GO:0050661">
    <property type="term" value="F:NADP binding"/>
    <property type="evidence" value="ECO:0007669"/>
    <property type="project" value="InterPro"/>
</dbReference>
<dbReference type="SUPFAM" id="SSF55021">
    <property type="entry name" value="ACT-like"/>
    <property type="match status" value="1"/>
</dbReference>
<organism evidence="16 17">
    <name type="scientific">Seleniivibrio woodruffii</name>
    <dbReference type="NCBI Taxonomy" id="1078050"/>
    <lineage>
        <taxon>Bacteria</taxon>
        <taxon>Pseudomonadati</taxon>
        <taxon>Deferribacterota</taxon>
        <taxon>Deferribacteres</taxon>
        <taxon>Deferribacterales</taxon>
        <taxon>Geovibrionaceae</taxon>
        <taxon>Seleniivibrio</taxon>
    </lineage>
</organism>
<dbReference type="InterPro" id="IPR019811">
    <property type="entry name" value="HDH_CS"/>
</dbReference>
<dbReference type="GO" id="GO:0009086">
    <property type="term" value="P:methionine biosynthetic process"/>
    <property type="evidence" value="ECO:0007669"/>
    <property type="project" value="UniProtKB-KW"/>
</dbReference>
<keyword evidence="10 13" id="KW-0486">Methionine biosynthesis</keyword>
<keyword evidence="9 13" id="KW-0560">Oxidoreductase</keyword>
<protein>
    <recommendedName>
        <fullName evidence="5 13">Homoserine dehydrogenase</fullName>
        <ecNumber evidence="4 13">1.1.1.3</ecNumber>
    </recommendedName>
</protein>
<evidence type="ECO:0000256" key="13">
    <source>
        <dbReference type="RuleBase" id="RU000579"/>
    </source>
</evidence>
<evidence type="ECO:0000256" key="11">
    <source>
        <dbReference type="PIRSR" id="PIRSR000098-1"/>
    </source>
</evidence>
<dbReference type="NCBIfam" id="NF004976">
    <property type="entry name" value="PRK06349.1"/>
    <property type="match status" value="1"/>
</dbReference>
<dbReference type="OrthoDB" id="9808167at2"/>
<dbReference type="FunFam" id="3.30.360.10:FF:000005">
    <property type="entry name" value="Homoserine dehydrogenase"/>
    <property type="match status" value="1"/>
</dbReference>
<dbReference type="CDD" id="cd04881">
    <property type="entry name" value="ACT_HSDH-Hom"/>
    <property type="match status" value="1"/>
</dbReference>
<evidence type="ECO:0000256" key="14">
    <source>
        <dbReference type="RuleBase" id="RU004171"/>
    </source>
</evidence>
<proteinExistence type="inferred from homology"/>
<dbReference type="InterPro" id="IPR036291">
    <property type="entry name" value="NAD(P)-bd_dom_sf"/>
</dbReference>
<evidence type="ECO:0000313" key="17">
    <source>
        <dbReference type="Proteomes" id="UP000294614"/>
    </source>
</evidence>
<sequence>MSKKVNVGLIGYGTVGKGTAEILVHNKQDIFEKTGIDITLKTVADLKIDKTRLDETLSLCETVTNNADDIINDPEIDIVLELVGGYGFAKEIILKALKAKKNVVTANKALLALHGAEIFKAAQDNGVTIGFEGAVGGGIPLIGVLKEDLVGNNIKEIFGIINGTANYILSSMEAEGKEFSEALKAAQEKGYAEADPTFDIEGIDAAHKIAILASIGFKTLIPFDKVYIEGISNIKKVDIEFAKRLNCKIKLLAIAKKLDDCIEVRVHPTMLPNAEMMAQVSGVFNAVEFVGDNVDKTMYYGRGAGGKPTGSAVTADVVSIARDIVGGCTERVPVLGFAKEYDYYCPIRNIKDVKSKFYLRFSVLDEPGTLAKIAGILGKYNISISQAIQPDNRAPGEVVTMVFMTHKTIANNIMNAIEEIDASDCVSDKTVAIRVKELV</sequence>
<dbReference type="PANTHER" id="PTHR43331:SF1">
    <property type="entry name" value="HOMOSERINE DEHYDROGENASE"/>
    <property type="match status" value="1"/>
</dbReference>
<evidence type="ECO:0000256" key="7">
    <source>
        <dbReference type="ARBA" id="ARBA00022697"/>
    </source>
</evidence>
<evidence type="ECO:0000313" key="16">
    <source>
        <dbReference type="EMBL" id="TCK60782.1"/>
    </source>
</evidence>
<feature type="active site" description="Proton donor" evidence="11">
    <location>
        <position position="208"/>
    </location>
</feature>